<keyword evidence="4" id="KW-1185">Reference proteome</keyword>
<dbReference type="OrthoDB" id="62952at2759"/>
<dbReference type="PANTHER" id="PTHR42085:SF1">
    <property type="entry name" value="F-BOX DOMAIN-CONTAINING PROTEIN"/>
    <property type="match status" value="1"/>
</dbReference>
<dbReference type="Pfam" id="PF24864">
    <property type="entry name" value="DUF7730"/>
    <property type="match status" value="1"/>
</dbReference>
<sequence>MARGKKTARKSLPRPACTPRPHIQPTCSALVAKIRRNPERQARGDMSALLDSDDDFTDADDERPKKKKRRLAWKPKGKFRFLDLPAELRNSIYELLLVNQRDSSATFKALRIFLNQEIREYRKMRRDRDSIKRIHMGGKAVIPKAFKIEPLAYVAILATNKQISQEAKHILYSRNTFAITISRRNWEQINRPAAFISPFGWDYSLMTSMHLELVLATTADVDMMVHWMALFGEMHSLRHLTISLTRGPNHYEGDDAMQKWEDVHWIFKAFLRSFVQAIPKNAMVVWSYRDPEDNRGSLLRGQGLRRVKPSVVKAMWAKMKQLQGVEHDLPEEVIEDTSEDKPRDNR</sequence>
<proteinExistence type="predicted"/>
<dbReference type="EMBL" id="MU004183">
    <property type="protein sequence ID" value="KAF2500455.1"/>
    <property type="molecule type" value="Genomic_DNA"/>
</dbReference>
<evidence type="ECO:0000259" key="2">
    <source>
        <dbReference type="Pfam" id="PF24864"/>
    </source>
</evidence>
<feature type="domain" description="DUF7730" evidence="2">
    <location>
        <begin position="81"/>
        <end position="252"/>
    </location>
</feature>
<name>A0A6A6R6M2_9PEZI</name>
<protein>
    <recommendedName>
        <fullName evidence="2">DUF7730 domain-containing protein</fullName>
    </recommendedName>
</protein>
<organism evidence="3 4">
    <name type="scientific">Lophium mytilinum</name>
    <dbReference type="NCBI Taxonomy" id="390894"/>
    <lineage>
        <taxon>Eukaryota</taxon>
        <taxon>Fungi</taxon>
        <taxon>Dikarya</taxon>
        <taxon>Ascomycota</taxon>
        <taxon>Pezizomycotina</taxon>
        <taxon>Dothideomycetes</taxon>
        <taxon>Pleosporomycetidae</taxon>
        <taxon>Mytilinidiales</taxon>
        <taxon>Mytilinidiaceae</taxon>
        <taxon>Lophium</taxon>
    </lineage>
</organism>
<feature type="compositionally biased region" description="Basic residues" evidence="1">
    <location>
        <begin position="1"/>
        <end position="12"/>
    </location>
</feature>
<feature type="region of interest" description="Disordered" evidence="1">
    <location>
        <begin position="1"/>
        <end position="24"/>
    </location>
</feature>
<dbReference type="PANTHER" id="PTHR42085">
    <property type="entry name" value="F-BOX DOMAIN-CONTAINING PROTEIN"/>
    <property type="match status" value="1"/>
</dbReference>
<dbReference type="Proteomes" id="UP000799750">
    <property type="component" value="Unassembled WGS sequence"/>
</dbReference>
<evidence type="ECO:0000313" key="4">
    <source>
        <dbReference type="Proteomes" id="UP000799750"/>
    </source>
</evidence>
<evidence type="ECO:0000313" key="3">
    <source>
        <dbReference type="EMBL" id="KAF2500455.1"/>
    </source>
</evidence>
<accession>A0A6A6R6M2</accession>
<reference evidence="3" key="1">
    <citation type="journal article" date="2020" name="Stud. Mycol.">
        <title>101 Dothideomycetes genomes: a test case for predicting lifestyles and emergence of pathogens.</title>
        <authorList>
            <person name="Haridas S."/>
            <person name="Albert R."/>
            <person name="Binder M."/>
            <person name="Bloem J."/>
            <person name="Labutti K."/>
            <person name="Salamov A."/>
            <person name="Andreopoulos B."/>
            <person name="Baker S."/>
            <person name="Barry K."/>
            <person name="Bills G."/>
            <person name="Bluhm B."/>
            <person name="Cannon C."/>
            <person name="Castanera R."/>
            <person name="Culley D."/>
            <person name="Daum C."/>
            <person name="Ezra D."/>
            <person name="Gonzalez J."/>
            <person name="Henrissat B."/>
            <person name="Kuo A."/>
            <person name="Liang C."/>
            <person name="Lipzen A."/>
            <person name="Lutzoni F."/>
            <person name="Magnuson J."/>
            <person name="Mondo S."/>
            <person name="Nolan M."/>
            <person name="Ohm R."/>
            <person name="Pangilinan J."/>
            <person name="Park H.-J."/>
            <person name="Ramirez L."/>
            <person name="Alfaro M."/>
            <person name="Sun H."/>
            <person name="Tritt A."/>
            <person name="Yoshinaga Y."/>
            <person name="Zwiers L.-H."/>
            <person name="Turgeon B."/>
            <person name="Goodwin S."/>
            <person name="Spatafora J."/>
            <person name="Crous P."/>
            <person name="Grigoriev I."/>
        </authorList>
    </citation>
    <scope>NUCLEOTIDE SEQUENCE</scope>
    <source>
        <strain evidence="3">CBS 269.34</strain>
    </source>
</reference>
<dbReference type="AlphaFoldDB" id="A0A6A6R6M2"/>
<gene>
    <name evidence="3" type="ORF">BU16DRAFT_247368</name>
</gene>
<dbReference type="InterPro" id="IPR038883">
    <property type="entry name" value="AN11006-like"/>
</dbReference>
<feature type="region of interest" description="Disordered" evidence="1">
    <location>
        <begin position="36"/>
        <end position="69"/>
    </location>
</feature>
<feature type="region of interest" description="Disordered" evidence="1">
    <location>
        <begin position="327"/>
        <end position="346"/>
    </location>
</feature>
<dbReference type="InterPro" id="IPR056632">
    <property type="entry name" value="DUF7730"/>
</dbReference>
<evidence type="ECO:0000256" key="1">
    <source>
        <dbReference type="SAM" id="MobiDB-lite"/>
    </source>
</evidence>
<feature type="compositionally biased region" description="Acidic residues" evidence="1">
    <location>
        <begin position="51"/>
        <end position="61"/>
    </location>
</feature>